<dbReference type="EMBL" id="SHTI01000037">
    <property type="protein sequence ID" value="TCF67441.1"/>
    <property type="molecule type" value="Genomic_DNA"/>
</dbReference>
<dbReference type="Proteomes" id="UP000292729">
    <property type="component" value="Unassembled WGS sequence"/>
</dbReference>
<reference evidence="2" key="2">
    <citation type="submission" date="2019-02" db="EMBL/GenBank/DDBJ databases">
        <authorList>
            <person name="Odamaki T."/>
        </authorList>
    </citation>
    <scope>NUCLEOTIDE SEQUENCE</scope>
    <source>
        <strain evidence="1">MCC10004</strain>
        <strain evidence="2">MCC10119</strain>
    </source>
</reference>
<evidence type="ECO:0000313" key="3">
    <source>
        <dbReference type="Proteomes" id="UP000292729"/>
    </source>
</evidence>
<protein>
    <submittedName>
        <fullName evidence="2">Uncharacterized protein</fullName>
    </submittedName>
</protein>
<evidence type="ECO:0000313" key="1">
    <source>
        <dbReference type="EMBL" id="TCD76396.1"/>
    </source>
</evidence>
<evidence type="ECO:0000313" key="4">
    <source>
        <dbReference type="Proteomes" id="UP000293475"/>
    </source>
</evidence>
<accession>A0A4R0VN24</accession>
<name>A0A4R0VN24_BIFLL</name>
<sequence length="106" mass="11346">MSDLTQQALTALADAGLGNESAAEAFVVGYQAGWDKALNLAISIENELNSDEPTDKEIETCARGFFEGTPGPTNWYAVSEVSKQAWLHAAKKALAAVNAMKTKEQQ</sequence>
<reference evidence="3 4" key="1">
    <citation type="journal article" date="2018" name="Sci. Rep.">
        <title>Genomic diversity and distribution of Bifidobacterium longum subsp. longum across the human lifespan.</title>
        <authorList>
            <person name="Odamaki T."/>
            <person name="Bottacini F."/>
            <person name="Kato K."/>
            <person name="Mitsuyama E."/>
            <person name="Yoshida K."/>
            <person name="Horigome A."/>
            <person name="Xiao J.Z."/>
            <person name="van Sinderen D."/>
        </authorList>
    </citation>
    <scope>NUCLEOTIDE SEQUENCE [LARGE SCALE GENOMIC DNA]</scope>
    <source>
        <strain evidence="1 4">MCC10004</strain>
        <strain evidence="2 3">MCC10119</strain>
    </source>
</reference>
<dbReference type="EMBL" id="SHPO01000042">
    <property type="protein sequence ID" value="TCD76396.1"/>
    <property type="molecule type" value="Genomic_DNA"/>
</dbReference>
<organism evidence="2 3">
    <name type="scientific">Bifidobacterium longum subsp. longum</name>
    <dbReference type="NCBI Taxonomy" id="1679"/>
    <lineage>
        <taxon>Bacteria</taxon>
        <taxon>Bacillati</taxon>
        <taxon>Actinomycetota</taxon>
        <taxon>Actinomycetes</taxon>
        <taxon>Bifidobacteriales</taxon>
        <taxon>Bifidobacteriaceae</taxon>
        <taxon>Bifidobacterium</taxon>
    </lineage>
</organism>
<comment type="caution">
    <text evidence="2">The sequence shown here is derived from an EMBL/GenBank/DDBJ whole genome shotgun (WGS) entry which is preliminary data.</text>
</comment>
<dbReference type="Proteomes" id="UP000293475">
    <property type="component" value="Unassembled WGS sequence"/>
</dbReference>
<evidence type="ECO:0000313" key="2">
    <source>
        <dbReference type="EMBL" id="TCF67441.1"/>
    </source>
</evidence>
<gene>
    <name evidence="1" type="ORF">MCC10004_2095</name>
    <name evidence="2" type="ORF">MCC10119_2118</name>
</gene>
<dbReference type="RefSeq" id="WP_065444057.1">
    <property type="nucleotide sequence ID" value="NZ_BCYH01000070.1"/>
</dbReference>
<dbReference type="AlphaFoldDB" id="A0A4R0VN24"/>
<proteinExistence type="predicted"/>